<dbReference type="PANTHER" id="PTHR44329">
    <property type="entry name" value="SERINE/THREONINE-PROTEIN KINASE TNNI3K-RELATED"/>
    <property type="match status" value="1"/>
</dbReference>
<keyword evidence="1" id="KW-0808">Transferase</keyword>
<dbReference type="EMBL" id="PQFF01000328">
    <property type="protein sequence ID" value="RHZ59650.1"/>
    <property type="molecule type" value="Genomic_DNA"/>
</dbReference>
<evidence type="ECO:0000256" key="3">
    <source>
        <dbReference type="ARBA" id="ARBA00022777"/>
    </source>
</evidence>
<dbReference type="InterPro" id="IPR000719">
    <property type="entry name" value="Prot_kinase_dom"/>
</dbReference>
<dbReference type="GO" id="GO:0004674">
    <property type="term" value="F:protein serine/threonine kinase activity"/>
    <property type="evidence" value="ECO:0007669"/>
    <property type="project" value="TreeGrafter"/>
</dbReference>
<dbReference type="InterPro" id="IPR011009">
    <property type="entry name" value="Kinase-like_dom_sf"/>
</dbReference>
<sequence>MATQKIEWKERLTSVWNKITFSLDINIHRTVTEQNDHIENMIKNELSLTEKEKKFLVDELQNIFDALRIGDNSVEKRQCNNCQEWHQAIQYCEFCIRKYLENNFGNWTSRNDEIDKLIKECQQKTLAPHKVIEWIEYDQFGNVEHLTEGGCSSIYTATWKDGHYKKWDSERQILERFGRQDVVLKRLYNSNNNVNWFQEVTLSFTLDYTSAFIAEFYGLTKDPITQDYMLVLNHYQSDLRHFIKKDDYHSFTLLQKYRIINCTAISLTTIHQQNILHRDLHSGNILYNAKLFIWEISDLGLSGPVDKPSDSIYGNLPYIAPEVICGEVYTTKSDIYSMGILMWEVITGETPFDDYDYEHDSELAIDIVKGCRPKIYKCIPREYATLMEQCWDANPDNRPDAYTICKKMGSLLKPLYNEMDEQQKLIMRSKSLKSKIKNFFKLKLRSKKGKNKNQVIMNTQISKNTKSRVYKIQNSKVYAFKIPIQPRNATDAFDSGQFDFEISEQSDLEVSEEMQQQYLKSVGANNAFDSGQFDFEISEQSDLEVSEEMQQQYLKSVGANNDDQE</sequence>
<dbReference type="InterPro" id="IPR001245">
    <property type="entry name" value="Ser-Thr/Tyr_kinase_cat_dom"/>
</dbReference>
<evidence type="ECO:0000256" key="2">
    <source>
        <dbReference type="ARBA" id="ARBA00022741"/>
    </source>
</evidence>
<gene>
    <name evidence="6" type="ORF">Glove_362g57</name>
</gene>
<keyword evidence="7" id="KW-1185">Reference proteome</keyword>
<dbReference type="SUPFAM" id="SSF56112">
    <property type="entry name" value="Protein kinase-like (PK-like)"/>
    <property type="match status" value="1"/>
</dbReference>
<name>A0A397HGS0_9GLOM</name>
<keyword evidence="3" id="KW-0418">Kinase</keyword>
<evidence type="ECO:0000313" key="6">
    <source>
        <dbReference type="EMBL" id="RHZ59650.1"/>
    </source>
</evidence>
<organism evidence="6 7">
    <name type="scientific">Diversispora epigaea</name>
    <dbReference type="NCBI Taxonomy" id="1348612"/>
    <lineage>
        <taxon>Eukaryota</taxon>
        <taxon>Fungi</taxon>
        <taxon>Fungi incertae sedis</taxon>
        <taxon>Mucoromycota</taxon>
        <taxon>Glomeromycotina</taxon>
        <taxon>Glomeromycetes</taxon>
        <taxon>Diversisporales</taxon>
        <taxon>Diversisporaceae</taxon>
        <taxon>Diversispora</taxon>
    </lineage>
</organism>
<dbReference type="AlphaFoldDB" id="A0A397HGS0"/>
<comment type="caution">
    <text evidence="6">The sequence shown here is derived from an EMBL/GenBank/DDBJ whole genome shotgun (WGS) entry which is preliminary data.</text>
</comment>
<keyword evidence="4" id="KW-0067">ATP-binding</keyword>
<evidence type="ECO:0000256" key="1">
    <source>
        <dbReference type="ARBA" id="ARBA00022679"/>
    </source>
</evidence>
<proteinExistence type="predicted"/>
<protein>
    <recommendedName>
        <fullName evidence="5">Protein kinase domain-containing protein</fullName>
    </recommendedName>
</protein>
<dbReference type="OrthoDB" id="192267at2759"/>
<evidence type="ECO:0000313" key="7">
    <source>
        <dbReference type="Proteomes" id="UP000266861"/>
    </source>
</evidence>
<dbReference type="Proteomes" id="UP000266861">
    <property type="component" value="Unassembled WGS sequence"/>
</dbReference>
<dbReference type="Gene3D" id="1.10.510.10">
    <property type="entry name" value="Transferase(Phosphotransferase) domain 1"/>
    <property type="match status" value="1"/>
</dbReference>
<reference evidence="6 7" key="1">
    <citation type="submission" date="2018-08" db="EMBL/GenBank/DDBJ databases">
        <title>Genome and evolution of the arbuscular mycorrhizal fungus Diversispora epigaea (formerly Glomus versiforme) and its bacterial endosymbionts.</title>
        <authorList>
            <person name="Sun X."/>
            <person name="Fei Z."/>
            <person name="Harrison M."/>
        </authorList>
    </citation>
    <scope>NUCLEOTIDE SEQUENCE [LARGE SCALE GENOMIC DNA]</scope>
    <source>
        <strain evidence="6 7">IT104</strain>
    </source>
</reference>
<accession>A0A397HGS0</accession>
<dbReference type="PANTHER" id="PTHR44329:SF288">
    <property type="entry name" value="MITOGEN-ACTIVATED PROTEIN KINASE KINASE KINASE 20"/>
    <property type="match status" value="1"/>
</dbReference>
<dbReference type="STRING" id="1348612.A0A397HGS0"/>
<dbReference type="Pfam" id="PF07714">
    <property type="entry name" value="PK_Tyr_Ser-Thr"/>
    <property type="match status" value="1"/>
</dbReference>
<feature type="domain" description="Protein kinase" evidence="5">
    <location>
        <begin position="140"/>
        <end position="416"/>
    </location>
</feature>
<dbReference type="GO" id="GO:0005524">
    <property type="term" value="F:ATP binding"/>
    <property type="evidence" value="ECO:0007669"/>
    <property type="project" value="UniProtKB-KW"/>
</dbReference>
<keyword evidence="2" id="KW-0547">Nucleotide-binding</keyword>
<evidence type="ECO:0000256" key="4">
    <source>
        <dbReference type="ARBA" id="ARBA00022840"/>
    </source>
</evidence>
<dbReference type="PROSITE" id="PS50011">
    <property type="entry name" value="PROTEIN_KINASE_DOM"/>
    <property type="match status" value="1"/>
</dbReference>
<evidence type="ECO:0000259" key="5">
    <source>
        <dbReference type="PROSITE" id="PS50011"/>
    </source>
</evidence>
<dbReference type="InterPro" id="IPR051681">
    <property type="entry name" value="Ser/Thr_Kinases-Pseudokinases"/>
</dbReference>